<keyword evidence="4 11" id="KW-0589">Pheromone response</keyword>
<feature type="transmembrane region" description="Helical" evidence="11">
    <location>
        <begin position="12"/>
        <end position="33"/>
    </location>
</feature>
<protein>
    <recommendedName>
        <fullName evidence="11">Vomeronasal type-1 receptor</fullName>
    </recommendedName>
</protein>
<keyword evidence="6 11" id="KW-1133">Transmembrane helix</keyword>
<keyword evidence="5 11" id="KW-0812">Transmembrane</keyword>
<name>A0A5F9CG79_RABIT</name>
<organism evidence="12 13">
    <name type="scientific">Oryctolagus cuniculus</name>
    <name type="common">Rabbit</name>
    <dbReference type="NCBI Taxonomy" id="9986"/>
    <lineage>
        <taxon>Eukaryota</taxon>
        <taxon>Metazoa</taxon>
        <taxon>Chordata</taxon>
        <taxon>Craniata</taxon>
        <taxon>Vertebrata</taxon>
        <taxon>Euteleostomi</taxon>
        <taxon>Mammalia</taxon>
        <taxon>Eutheria</taxon>
        <taxon>Euarchontoglires</taxon>
        <taxon>Glires</taxon>
        <taxon>Lagomorpha</taxon>
        <taxon>Leporidae</taxon>
        <taxon>Oryctolagus</taxon>
    </lineage>
</organism>
<evidence type="ECO:0000256" key="4">
    <source>
        <dbReference type="ARBA" id="ARBA00022507"/>
    </source>
</evidence>
<evidence type="ECO:0000256" key="2">
    <source>
        <dbReference type="ARBA" id="ARBA00010663"/>
    </source>
</evidence>
<evidence type="ECO:0000256" key="7">
    <source>
        <dbReference type="ARBA" id="ARBA00023040"/>
    </source>
</evidence>
<evidence type="ECO:0000256" key="5">
    <source>
        <dbReference type="ARBA" id="ARBA00022692"/>
    </source>
</evidence>
<evidence type="ECO:0000256" key="1">
    <source>
        <dbReference type="ARBA" id="ARBA00004651"/>
    </source>
</evidence>
<evidence type="ECO:0000256" key="6">
    <source>
        <dbReference type="ARBA" id="ARBA00022989"/>
    </source>
</evidence>
<dbReference type="GO" id="GO:0016503">
    <property type="term" value="F:pheromone receptor activity"/>
    <property type="evidence" value="ECO:0007669"/>
    <property type="project" value="InterPro"/>
</dbReference>
<keyword evidence="10 11" id="KW-0807">Transducer</keyword>
<evidence type="ECO:0000256" key="10">
    <source>
        <dbReference type="ARBA" id="ARBA00023224"/>
    </source>
</evidence>
<keyword evidence="13" id="KW-1185">Reference proteome</keyword>
<dbReference type="GO" id="GO:0005886">
    <property type="term" value="C:plasma membrane"/>
    <property type="evidence" value="ECO:0007669"/>
    <property type="project" value="UniProtKB-SubCell"/>
</dbReference>
<reference evidence="12" key="3">
    <citation type="submission" date="2025-09" db="UniProtKB">
        <authorList>
            <consortium name="Ensembl"/>
        </authorList>
    </citation>
    <scope>IDENTIFICATION</scope>
    <source>
        <strain evidence="12">Thorbecke</strain>
    </source>
</reference>
<dbReference type="AlphaFoldDB" id="A0A5F9CG79"/>
<comment type="similarity">
    <text evidence="2 11">Belongs to the G-protein coupled receptor 1 family.</text>
</comment>
<evidence type="ECO:0000256" key="11">
    <source>
        <dbReference type="RuleBase" id="RU364061"/>
    </source>
</evidence>
<evidence type="ECO:0000256" key="8">
    <source>
        <dbReference type="ARBA" id="ARBA00023136"/>
    </source>
</evidence>
<keyword evidence="8 11" id="KW-0472">Membrane</keyword>
<comment type="caution">
    <text evidence="11">Lacks conserved residue(s) required for the propagation of feature annotation.</text>
</comment>
<dbReference type="InParanoid" id="A0A5F9CG79"/>
<evidence type="ECO:0000313" key="12">
    <source>
        <dbReference type="Ensembl" id="ENSOCUP00000032601.1"/>
    </source>
</evidence>
<keyword evidence="7 11" id="KW-0297">G-protein coupled receptor</keyword>
<reference evidence="12 13" key="1">
    <citation type="journal article" date="2011" name="Nature">
        <title>A high-resolution map of human evolutionary constraint using 29 mammals.</title>
        <authorList>
            <person name="Lindblad-Toh K."/>
            <person name="Garber M."/>
            <person name="Zuk O."/>
            <person name="Lin M.F."/>
            <person name="Parker B.J."/>
            <person name="Washietl S."/>
            <person name="Kheradpour P."/>
            <person name="Ernst J."/>
            <person name="Jordan G."/>
            <person name="Mauceli E."/>
            <person name="Ward L.D."/>
            <person name="Lowe C.B."/>
            <person name="Holloway A.K."/>
            <person name="Clamp M."/>
            <person name="Gnerre S."/>
            <person name="Alfoldi J."/>
            <person name="Beal K."/>
            <person name="Chang J."/>
            <person name="Clawson H."/>
            <person name="Cuff J."/>
            <person name="Di Palma F."/>
            <person name="Fitzgerald S."/>
            <person name="Flicek P."/>
            <person name="Guttman M."/>
            <person name="Hubisz M.J."/>
            <person name="Jaffe D.B."/>
            <person name="Jungreis I."/>
            <person name="Kent W.J."/>
            <person name="Kostka D."/>
            <person name="Lara M."/>
            <person name="Martins A.L."/>
            <person name="Massingham T."/>
            <person name="Moltke I."/>
            <person name="Raney B.J."/>
            <person name="Rasmussen M.D."/>
            <person name="Robinson J."/>
            <person name="Stark A."/>
            <person name="Vilella A.J."/>
            <person name="Wen J."/>
            <person name="Xie X."/>
            <person name="Zody M.C."/>
            <person name="Baldwin J."/>
            <person name="Bloom T."/>
            <person name="Chin C.W."/>
            <person name="Heiman D."/>
            <person name="Nicol R."/>
            <person name="Nusbaum C."/>
            <person name="Young S."/>
            <person name="Wilkinson J."/>
            <person name="Worley K.C."/>
            <person name="Kovar C.L."/>
            <person name="Muzny D.M."/>
            <person name="Gibbs R.A."/>
            <person name="Cree A."/>
            <person name="Dihn H.H."/>
            <person name="Fowler G."/>
            <person name="Jhangiani S."/>
            <person name="Joshi V."/>
            <person name="Lee S."/>
            <person name="Lewis L.R."/>
            <person name="Nazareth L.V."/>
            <person name="Okwuonu G."/>
            <person name="Santibanez J."/>
            <person name="Warren W.C."/>
            <person name="Mardis E.R."/>
            <person name="Weinstock G.M."/>
            <person name="Wilson R.K."/>
            <person name="Delehaunty K."/>
            <person name="Dooling D."/>
            <person name="Fronik C."/>
            <person name="Fulton L."/>
            <person name="Fulton B."/>
            <person name="Graves T."/>
            <person name="Minx P."/>
            <person name="Sodergren E."/>
            <person name="Birney E."/>
            <person name="Margulies E.H."/>
            <person name="Herrero J."/>
            <person name="Green E.D."/>
            <person name="Haussler D."/>
            <person name="Siepel A."/>
            <person name="Goldman N."/>
            <person name="Pollard K.S."/>
            <person name="Pedersen J.S."/>
            <person name="Lander E.S."/>
            <person name="Kellis M."/>
        </authorList>
    </citation>
    <scope>NUCLEOTIDE SEQUENCE [LARGE SCALE GENOMIC DNA]</scope>
    <source>
        <strain evidence="13">Thorbecke</strain>
    </source>
</reference>
<evidence type="ECO:0000256" key="3">
    <source>
        <dbReference type="ARBA" id="ARBA00022475"/>
    </source>
</evidence>
<feature type="transmembrane region" description="Helical" evidence="11">
    <location>
        <begin position="171"/>
        <end position="189"/>
    </location>
</feature>
<evidence type="ECO:0000256" key="9">
    <source>
        <dbReference type="ARBA" id="ARBA00023170"/>
    </source>
</evidence>
<sequence length="309" mass="35120">ISTDLATVSIFLMYSLKNLFANGCLLLFPYFLYFKNRKLSLTPLRLQTTEVMSLKPINSVTVPLKLASIFIQHFSEVVGCKIIVYIHKMSRNISIWSLCINSDFQISICSPTIWRWAGMMVEGPQLTGSPSWLCFVLVQVVSVLFLMNINFQTLNHNVQHIKDRDPTSCQGYGSLLSSLTLIIFSFNTVEFKFKFLWTSTFQVLITLYPRHECTIKYSHSPNHLKKGPCTSHLQNIIVLIGSFMYQCHLTSQRSFLRSFFSINDLKILNASTLISGGHPIISQCLIIVSESFFPHHCRPLVIATTCSTS</sequence>
<dbReference type="GO" id="GO:0019236">
    <property type="term" value="P:response to pheromone"/>
    <property type="evidence" value="ECO:0007669"/>
    <property type="project" value="UniProtKB-KW"/>
</dbReference>
<dbReference type="Ensembl" id="ENSOCUT00000034311.1">
    <property type="protein sequence ID" value="ENSOCUP00000032601.1"/>
    <property type="gene ID" value="ENSOCUG00000033444.1"/>
</dbReference>
<keyword evidence="3 11" id="KW-1003">Cell membrane</keyword>
<dbReference type="PANTHER" id="PTHR24062">
    <property type="entry name" value="VOMERONASAL TYPE-1 RECEPTOR"/>
    <property type="match status" value="1"/>
</dbReference>
<dbReference type="Proteomes" id="UP000001811">
    <property type="component" value="Unplaced"/>
</dbReference>
<comment type="subcellular location">
    <subcellularLocation>
        <location evidence="1 11">Cell membrane</location>
        <topology evidence="1 11">Multi-pass membrane protein</topology>
    </subcellularLocation>
</comment>
<proteinExistence type="inferred from homology"/>
<keyword evidence="9 11" id="KW-0675">Receptor</keyword>
<feature type="transmembrane region" description="Helical" evidence="11">
    <location>
        <begin position="132"/>
        <end position="151"/>
    </location>
</feature>
<evidence type="ECO:0000313" key="13">
    <source>
        <dbReference type="Proteomes" id="UP000001811"/>
    </source>
</evidence>
<reference evidence="12" key="2">
    <citation type="submission" date="2025-08" db="UniProtKB">
        <authorList>
            <consortium name="Ensembl"/>
        </authorList>
    </citation>
    <scope>IDENTIFICATION</scope>
    <source>
        <strain evidence="12">Thorbecke</strain>
    </source>
</reference>
<dbReference type="InterPro" id="IPR004072">
    <property type="entry name" value="Vmron_rcpt_1"/>
</dbReference>
<accession>A0A5F9CG79</accession>
<dbReference type="Pfam" id="PF03402">
    <property type="entry name" value="V1R"/>
    <property type="match status" value="1"/>
</dbReference>